<feature type="transmembrane region" description="Helical" evidence="7">
    <location>
        <begin position="298"/>
        <end position="316"/>
    </location>
</feature>
<protein>
    <recommendedName>
        <fullName evidence="10">Sucrose transporter</fullName>
    </recommendedName>
</protein>
<feature type="transmembrane region" description="Helical" evidence="7">
    <location>
        <begin position="135"/>
        <end position="155"/>
    </location>
</feature>
<feature type="transmembrane region" description="Helical" evidence="7">
    <location>
        <begin position="198"/>
        <end position="216"/>
    </location>
</feature>
<sequence length="520" mass="56854">MQPLVGVIADRSTSKYGRRRPFMVIGSFVVGLCLLVMGWASEIVAVFVPAGETRKNVTIVVAVLSIYAVDFAINRIVQACCRSLIVDTLPIPQQQLGSAWASRMAAIGHLIGYAIGSVDMVGIFGTAMGDSQFKQMTVIAALALIFSVLVTSYAVNERVLVSVRDADRKIGVRRILSQLFRTTVNLPPRIRAICWAQFWAWIGWFPFLFYSTTWVGETYFRYEAPKSTAEKSDTLGEVGRLGSLSLVVFSTITFISSVLLPFGVLSPESKRSTYTPRPPLGIIRLLNKISFVRPDLQTAWMISHLMFAATMIFAPFSRSLGFTTFLVALCGIPWAVSCWAPFAFMGVEINRLAIQSSSKSSSVTMITSSRASNRHSAYLPLDIPDTNDSDLELEERGPSILRLNHNLSDDTDSDTESNLGDTSASSTGELAGIYLGVLNVYTTLPQFVGTFISWIVFSILEPARVQPGEAADDGGSGEQKDDEWMNLNTDGPNAIAVCLFIGALSALVAAEATRRLKYVR</sequence>
<dbReference type="Proteomes" id="UP000224634">
    <property type="component" value="Unassembled WGS sequence"/>
</dbReference>
<keyword evidence="9" id="KW-1185">Reference proteome</keyword>
<gene>
    <name evidence="8" type="ORF">AJ80_02108</name>
</gene>
<reference evidence="8 9" key="1">
    <citation type="submission" date="2017-10" db="EMBL/GenBank/DDBJ databases">
        <title>Comparative genomics in systemic dimorphic fungi from Ajellomycetaceae.</title>
        <authorList>
            <person name="Munoz J.F."/>
            <person name="Mcewen J.G."/>
            <person name="Clay O.K."/>
            <person name="Cuomo C.A."/>
        </authorList>
    </citation>
    <scope>NUCLEOTIDE SEQUENCE [LARGE SCALE GENOMIC DNA]</scope>
    <source>
        <strain evidence="8 9">UAMH7299</strain>
    </source>
</reference>
<keyword evidence="4 7" id="KW-1133">Transmembrane helix</keyword>
<keyword evidence="5 7" id="KW-0472">Membrane</keyword>
<dbReference type="OrthoDB" id="28755at2759"/>
<dbReference type="PANTHER" id="PTHR19432:SF76">
    <property type="entry name" value="TRANSPORTER, PUTATIVE (EUROFUNG)-RELATED"/>
    <property type="match status" value="1"/>
</dbReference>
<dbReference type="InterPro" id="IPR036259">
    <property type="entry name" value="MFS_trans_sf"/>
</dbReference>
<evidence type="ECO:0008006" key="10">
    <source>
        <dbReference type="Google" id="ProtNLM"/>
    </source>
</evidence>
<dbReference type="EMBL" id="PDNA01000019">
    <property type="protein sequence ID" value="PGH23860.1"/>
    <property type="molecule type" value="Genomic_DNA"/>
</dbReference>
<comment type="subcellular location">
    <subcellularLocation>
        <location evidence="1">Membrane</location>
        <topology evidence="1">Multi-pass membrane protein</topology>
    </subcellularLocation>
</comment>
<evidence type="ECO:0000256" key="1">
    <source>
        <dbReference type="ARBA" id="ARBA00004141"/>
    </source>
</evidence>
<dbReference type="AlphaFoldDB" id="A0A2B7YRQ5"/>
<dbReference type="SUPFAM" id="SSF103473">
    <property type="entry name" value="MFS general substrate transporter"/>
    <property type="match status" value="1"/>
</dbReference>
<feature type="transmembrane region" description="Helical" evidence="7">
    <location>
        <begin position="110"/>
        <end position="129"/>
    </location>
</feature>
<feature type="transmembrane region" description="Helical" evidence="7">
    <location>
        <begin position="21"/>
        <end position="50"/>
    </location>
</feature>
<feature type="transmembrane region" description="Helical" evidence="7">
    <location>
        <begin position="56"/>
        <end position="73"/>
    </location>
</feature>
<feature type="transmembrane region" description="Helical" evidence="7">
    <location>
        <begin position="494"/>
        <end position="513"/>
    </location>
</feature>
<name>A0A2B7YRQ5_POLH7</name>
<keyword evidence="3 7" id="KW-0812">Transmembrane</keyword>
<accession>A0A2B7YRQ5</accession>
<feature type="transmembrane region" description="Helical" evidence="7">
    <location>
        <begin position="433"/>
        <end position="457"/>
    </location>
</feature>
<organism evidence="8 9">
    <name type="scientific">Polytolypa hystricis (strain UAMH7299)</name>
    <dbReference type="NCBI Taxonomy" id="1447883"/>
    <lineage>
        <taxon>Eukaryota</taxon>
        <taxon>Fungi</taxon>
        <taxon>Dikarya</taxon>
        <taxon>Ascomycota</taxon>
        <taxon>Pezizomycotina</taxon>
        <taxon>Eurotiomycetes</taxon>
        <taxon>Eurotiomycetidae</taxon>
        <taxon>Onygenales</taxon>
        <taxon>Onygenales incertae sedis</taxon>
        <taxon>Polytolypa</taxon>
    </lineage>
</organism>
<evidence type="ECO:0000313" key="9">
    <source>
        <dbReference type="Proteomes" id="UP000224634"/>
    </source>
</evidence>
<feature type="transmembrane region" description="Helical" evidence="7">
    <location>
        <begin position="322"/>
        <end position="347"/>
    </location>
</feature>
<dbReference type="GO" id="GO:0008506">
    <property type="term" value="F:sucrose:proton symporter activity"/>
    <property type="evidence" value="ECO:0007669"/>
    <property type="project" value="TreeGrafter"/>
</dbReference>
<dbReference type="PANTHER" id="PTHR19432">
    <property type="entry name" value="SUGAR TRANSPORTER"/>
    <property type="match status" value="1"/>
</dbReference>
<dbReference type="GO" id="GO:0005886">
    <property type="term" value="C:plasma membrane"/>
    <property type="evidence" value="ECO:0007669"/>
    <property type="project" value="TreeGrafter"/>
</dbReference>
<evidence type="ECO:0000256" key="3">
    <source>
        <dbReference type="ARBA" id="ARBA00022692"/>
    </source>
</evidence>
<evidence type="ECO:0000256" key="4">
    <source>
        <dbReference type="ARBA" id="ARBA00022989"/>
    </source>
</evidence>
<evidence type="ECO:0000256" key="5">
    <source>
        <dbReference type="ARBA" id="ARBA00023136"/>
    </source>
</evidence>
<feature type="region of interest" description="Disordered" evidence="6">
    <location>
        <begin position="403"/>
        <end position="424"/>
    </location>
</feature>
<evidence type="ECO:0000313" key="8">
    <source>
        <dbReference type="EMBL" id="PGH23860.1"/>
    </source>
</evidence>
<evidence type="ECO:0000256" key="2">
    <source>
        <dbReference type="ARBA" id="ARBA00022448"/>
    </source>
</evidence>
<evidence type="ECO:0000256" key="6">
    <source>
        <dbReference type="SAM" id="MobiDB-lite"/>
    </source>
</evidence>
<feature type="transmembrane region" description="Helical" evidence="7">
    <location>
        <begin position="244"/>
        <end position="265"/>
    </location>
</feature>
<proteinExistence type="predicted"/>
<keyword evidence="2" id="KW-0813">Transport</keyword>
<evidence type="ECO:0000256" key="7">
    <source>
        <dbReference type="SAM" id="Phobius"/>
    </source>
</evidence>
<comment type="caution">
    <text evidence="8">The sequence shown here is derived from an EMBL/GenBank/DDBJ whole genome shotgun (WGS) entry which is preliminary data.</text>
</comment>